<gene>
    <name evidence="5" type="ORF">GCM10022204_34110</name>
</gene>
<dbReference type="PANTHER" id="PTHR46796:SF12">
    <property type="entry name" value="HTH-TYPE DNA-BINDING TRANSCRIPTIONAL ACTIVATOR EUTR"/>
    <property type="match status" value="1"/>
</dbReference>
<evidence type="ECO:0000256" key="3">
    <source>
        <dbReference type="ARBA" id="ARBA00023163"/>
    </source>
</evidence>
<dbReference type="Proteomes" id="UP001500051">
    <property type="component" value="Unassembled WGS sequence"/>
</dbReference>
<keyword evidence="6" id="KW-1185">Reference proteome</keyword>
<evidence type="ECO:0000256" key="1">
    <source>
        <dbReference type="ARBA" id="ARBA00023015"/>
    </source>
</evidence>
<feature type="domain" description="HTH araC/xylS-type" evidence="4">
    <location>
        <begin position="220"/>
        <end position="321"/>
    </location>
</feature>
<dbReference type="PROSITE" id="PS00041">
    <property type="entry name" value="HTH_ARAC_FAMILY_1"/>
    <property type="match status" value="2"/>
</dbReference>
<dbReference type="InterPro" id="IPR018062">
    <property type="entry name" value="HTH_AraC-typ_CS"/>
</dbReference>
<dbReference type="InterPro" id="IPR018060">
    <property type="entry name" value="HTH_AraC"/>
</dbReference>
<dbReference type="Gene3D" id="1.10.10.60">
    <property type="entry name" value="Homeodomain-like"/>
    <property type="match status" value="1"/>
</dbReference>
<dbReference type="SMART" id="SM00342">
    <property type="entry name" value="HTH_ARAC"/>
    <property type="match status" value="1"/>
</dbReference>
<dbReference type="Pfam" id="PF14525">
    <property type="entry name" value="AraC_binding_2"/>
    <property type="match status" value="1"/>
</dbReference>
<dbReference type="InterPro" id="IPR035418">
    <property type="entry name" value="AraC-bd_2"/>
</dbReference>
<keyword evidence="1" id="KW-0805">Transcription regulation</keyword>
<evidence type="ECO:0000313" key="5">
    <source>
        <dbReference type="EMBL" id="GAA3712375.1"/>
    </source>
</evidence>
<dbReference type="InterPro" id="IPR050204">
    <property type="entry name" value="AraC_XylS_family_regulators"/>
</dbReference>
<name>A0ABP7E5B2_9ACTN</name>
<sequence>MSVPLARHNLVRTRDVDEARSEVARQFCAHDLTRVDRSGALDVVHNGYRLGSVGLNYLRYGAEVRIRPVPFDSFWLVQIPLTGRAVIGTDGQVVHSDPRVASMPSPDVPADMSWGPANEQLIVYLDRAAVQRHSSRRDEPDLDLAFEPTVHLGAPRLQSWLRLIGYVRGEIDAGSELLDTPLISSQLEDLIITGLLAGQPNSASTEPCVRYGPATSRTVRQATALIEESPEHPWRVEELARAVGVSARTLQENFQHDSGQSPLQVLRRVRLHRAHDELVGSDQRVTSVTEVAVRWGFGHLGRFSTSYRSLFAESPSQTLARG</sequence>
<dbReference type="Pfam" id="PF12833">
    <property type="entry name" value="HTH_18"/>
    <property type="match status" value="1"/>
</dbReference>
<keyword evidence="2" id="KW-0238">DNA-binding</keyword>
<evidence type="ECO:0000313" key="6">
    <source>
        <dbReference type="Proteomes" id="UP001500051"/>
    </source>
</evidence>
<dbReference type="RefSeq" id="WP_344813656.1">
    <property type="nucleotide sequence ID" value="NZ_BAAAYX010000014.1"/>
</dbReference>
<dbReference type="EMBL" id="BAAAYX010000014">
    <property type="protein sequence ID" value="GAA3712375.1"/>
    <property type="molecule type" value="Genomic_DNA"/>
</dbReference>
<keyword evidence="3" id="KW-0804">Transcription</keyword>
<dbReference type="PANTHER" id="PTHR46796">
    <property type="entry name" value="HTH-TYPE TRANSCRIPTIONAL ACTIVATOR RHAS-RELATED"/>
    <property type="match status" value="1"/>
</dbReference>
<dbReference type="SUPFAM" id="SSF46689">
    <property type="entry name" value="Homeodomain-like"/>
    <property type="match status" value="2"/>
</dbReference>
<evidence type="ECO:0000259" key="4">
    <source>
        <dbReference type="PROSITE" id="PS01124"/>
    </source>
</evidence>
<proteinExistence type="predicted"/>
<accession>A0ABP7E5B2</accession>
<organism evidence="5 6">
    <name type="scientific">Microlunatus aurantiacus</name>
    <dbReference type="NCBI Taxonomy" id="446786"/>
    <lineage>
        <taxon>Bacteria</taxon>
        <taxon>Bacillati</taxon>
        <taxon>Actinomycetota</taxon>
        <taxon>Actinomycetes</taxon>
        <taxon>Propionibacteriales</taxon>
        <taxon>Propionibacteriaceae</taxon>
        <taxon>Microlunatus</taxon>
    </lineage>
</organism>
<dbReference type="PROSITE" id="PS01124">
    <property type="entry name" value="HTH_ARAC_FAMILY_2"/>
    <property type="match status" value="1"/>
</dbReference>
<reference evidence="6" key="1">
    <citation type="journal article" date="2019" name="Int. J. Syst. Evol. Microbiol.">
        <title>The Global Catalogue of Microorganisms (GCM) 10K type strain sequencing project: providing services to taxonomists for standard genome sequencing and annotation.</title>
        <authorList>
            <consortium name="The Broad Institute Genomics Platform"/>
            <consortium name="The Broad Institute Genome Sequencing Center for Infectious Disease"/>
            <person name="Wu L."/>
            <person name="Ma J."/>
        </authorList>
    </citation>
    <scope>NUCLEOTIDE SEQUENCE [LARGE SCALE GENOMIC DNA]</scope>
    <source>
        <strain evidence="6">JCM 16548</strain>
    </source>
</reference>
<comment type="caution">
    <text evidence="5">The sequence shown here is derived from an EMBL/GenBank/DDBJ whole genome shotgun (WGS) entry which is preliminary data.</text>
</comment>
<dbReference type="InterPro" id="IPR009057">
    <property type="entry name" value="Homeodomain-like_sf"/>
</dbReference>
<evidence type="ECO:0000256" key="2">
    <source>
        <dbReference type="ARBA" id="ARBA00023125"/>
    </source>
</evidence>
<protein>
    <submittedName>
        <fullName evidence="5">AraC family transcriptional regulator</fullName>
    </submittedName>
</protein>